<proteinExistence type="predicted"/>
<evidence type="ECO:0000259" key="1">
    <source>
        <dbReference type="Pfam" id="PF00024"/>
    </source>
</evidence>
<keyword evidence="3" id="KW-1185">Reference proteome</keyword>
<protein>
    <recommendedName>
        <fullName evidence="1">Apple domain-containing protein</fullName>
    </recommendedName>
</protein>
<gene>
    <name evidence="2" type="ORF">WJX72_001416</name>
</gene>
<name>A0AAW1R4I8_9CHLO</name>
<accession>A0AAW1R4I8</accession>
<comment type="caution">
    <text evidence="2">The sequence shown here is derived from an EMBL/GenBank/DDBJ whole genome shotgun (WGS) entry which is preliminary data.</text>
</comment>
<sequence>MALAAPSSTVPLAEQGQVAFLQVLPGADKDGRCNICQATPNADGTVTYGALSTAAQIGLTARQTATFALDWSHMPAPSMSKDSEVTLSVRDSAQQSLRSASASISKAAAVKALNGGLPHYVLHLAAAGGEATASFDGTARSLLQRVTLTRARPGSVLVSFELSNASLQSSTTCRLEVAFTVAADTAVSSSGQHSTAALLSYHRDHALQAPAYRAYESTTLGDCIASGTVRPSKAYHAFVKMKGSRAGVCTIQQGSAVSSGARISLGSLDSGSLTFIGFPDGAALMSINVREKWTDGRSKEPQSVDITPVTVGPSIAAFERQGIRLDGAPGTLAILYQAAEAGADGAAKVLPKAMTFKPETYTHHKPSGPSAGTVGYSVTVTFTIAVEKTAGSCLLRTTFAITHPGLGPDVDGQALKYRLYPYMAAPGNESDHRYMGTALAPSYGDCAMQCMHDHKCKAFTYHKQICVLKNTTVAVASLRFMPPDQAPLPWYTGIDVSTETDDASGTKTGLDTVKAAIAILQRTWSGALEWLHRRYQETSTAEKEL</sequence>
<dbReference type="InterPro" id="IPR003609">
    <property type="entry name" value="Pan_app"/>
</dbReference>
<dbReference type="SUPFAM" id="SSF57414">
    <property type="entry name" value="Hairpin loop containing domain-like"/>
    <property type="match status" value="1"/>
</dbReference>
<dbReference type="Gene3D" id="3.50.4.10">
    <property type="entry name" value="Hepatocyte Growth Factor"/>
    <property type="match status" value="1"/>
</dbReference>
<reference evidence="2 3" key="1">
    <citation type="journal article" date="2024" name="Nat. Commun.">
        <title>Phylogenomics reveals the evolutionary origins of lichenization in chlorophyte algae.</title>
        <authorList>
            <person name="Puginier C."/>
            <person name="Libourel C."/>
            <person name="Otte J."/>
            <person name="Skaloud P."/>
            <person name="Haon M."/>
            <person name="Grisel S."/>
            <person name="Petersen M."/>
            <person name="Berrin J.G."/>
            <person name="Delaux P.M."/>
            <person name="Dal Grande F."/>
            <person name="Keller J."/>
        </authorList>
    </citation>
    <scope>NUCLEOTIDE SEQUENCE [LARGE SCALE GENOMIC DNA]</scope>
    <source>
        <strain evidence="2 3">SAG 2043</strain>
    </source>
</reference>
<evidence type="ECO:0000313" key="2">
    <source>
        <dbReference type="EMBL" id="KAK9828667.1"/>
    </source>
</evidence>
<dbReference type="AlphaFoldDB" id="A0AAW1R4I8"/>
<feature type="domain" description="Apple" evidence="1">
    <location>
        <begin position="438"/>
        <end position="473"/>
    </location>
</feature>
<dbReference type="Proteomes" id="UP001489004">
    <property type="component" value="Unassembled WGS sequence"/>
</dbReference>
<evidence type="ECO:0000313" key="3">
    <source>
        <dbReference type="Proteomes" id="UP001489004"/>
    </source>
</evidence>
<dbReference type="EMBL" id="JALJOR010000001">
    <property type="protein sequence ID" value="KAK9828667.1"/>
    <property type="molecule type" value="Genomic_DNA"/>
</dbReference>
<dbReference type="Pfam" id="PF00024">
    <property type="entry name" value="PAN_1"/>
    <property type="match status" value="1"/>
</dbReference>
<organism evidence="2 3">
    <name type="scientific">[Myrmecia] bisecta</name>
    <dbReference type="NCBI Taxonomy" id="41462"/>
    <lineage>
        <taxon>Eukaryota</taxon>
        <taxon>Viridiplantae</taxon>
        <taxon>Chlorophyta</taxon>
        <taxon>core chlorophytes</taxon>
        <taxon>Trebouxiophyceae</taxon>
        <taxon>Trebouxiales</taxon>
        <taxon>Trebouxiaceae</taxon>
        <taxon>Myrmecia</taxon>
    </lineage>
</organism>